<organism evidence="1 2">
    <name type="scientific">Paractinoplanes rhizophilus</name>
    <dbReference type="NCBI Taxonomy" id="1416877"/>
    <lineage>
        <taxon>Bacteria</taxon>
        <taxon>Bacillati</taxon>
        <taxon>Actinomycetota</taxon>
        <taxon>Actinomycetes</taxon>
        <taxon>Micromonosporales</taxon>
        <taxon>Micromonosporaceae</taxon>
        <taxon>Paractinoplanes</taxon>
    </lineage>
</organism>
<evidence type="ECO:0008006" key="3">
    <source>
        <dbReference type="Google" id="ProtNLM"/>
    </source>
</evidence>
<protein>
    <recommendedName>
        <fullName evidence="3">AraC family transcriptional regulator</fullName>
    </recommendedName>
</protein>
<comment type="caution">
    <text evidence="1">The sequence shown here is derived from an EMBL/GenBank/DDBJ whole genome shotgun (WGS) entry which is preliminary data.</text>
</comment>
<dbReference type="Proteomes" id="UP001596548">
    <property type="component" value="Unassembled WGS sequence"/>
</dbReference>
<name>A0ABW2HZ07_9ACTN</name>
<gene>
    <name evidence="1" type="ORF">ACFQS1_23825</name>
</gene>
<dbReference type="EMBL" id="JBHTBJ010000019">
    <property type="protein sequence ID" value="MFC7277031.1"/>
    <property type="molecule type" value="Genomic_DNA"/>
</dbReference>
<evidence type="ECO:0000313" key="1">
    <source>
        <dbReference type="EMBL" id="MFC7277031.1"/>
    </source>
</evidence>
<dbReference type="RefSeq" id="WP_378972107.1">
    <property type="nucleotide sequence ID" value="NZ_JBHTBJ010000019.1"/>
</dbReference>
<keyword evidence="2" id="KW-1185">Reference proteome</keyword>
<proteinExistence type="predicted"/>
<evidence type="ECO:0000313" key="2">
    <source>
        <dbReference type="Proteomes" id="UP001596548"/>
    </source>
</evidence>
<reference evidence="2" key="1">
    <citation type="journal article" date="2019" name="Int. J. Syst. Evol. Microbiol.">
        <title>The Global Catalogue of Microorganisms (GCM) 10K type strain sequencing project: providing services to taxonomists for standard genome sequencing and annotation.</title>
        <authorList>
            <consortium name="The Broad Institute Genomics Platform"/>
            <consortium name="The Broad Institute Genome Sequencing Center for Infectious Disease"/>
            <person name="Wu L."/>
            <person name="Ma J."/>
        </authorList>
    </citation>
    <scope>NUCLEOTIDE SEQUENCE [LARGE SCALE GENOMIC DNA]</scope>
    <source>
        <strain evidence="2">XZYJT-10</strain>
    </source>
</reference>
<accession>A0ABW2HZ07</accession>
<sequence length="201" mass="22277">MRSYELTEALAEVPGLEVTIRRGALHIHVPALGDTASLDPGDVVEAADVFVPTQAPAVQLDVRRGREILPLIVTVDDLVFTPSYADDLIAEDAELVVPAMPSLIAYSEMHRDVRALGKAIDNETLDPGMLAATLLAHRCFLRGAIRMGLWPVRVAAWWEYTNSRATERIPLREDAEWDRLLADVAQARNQNQEDDVRGFAR</sequence>